<evidence type="ECO:0000313" key="4">
    <source>
        <dbReference type="Proteomes" id="UP000317494"/>
    </source>
</evidence>
<evidence type="ECO:0000256" key="1">
    <source>
        <dbReference type="SAM" id="SignalP"/>
    </source>
</evidence>
<accession>A0A507D029</accession>
<gene>
    <name evidence="3" type="ORF">SeLEV6574_g04450</name>
    <name evidence="2" type="ORF">SeMB42_g05146</name>
</gene>
<feature type="chain" id="PRO_5036363050" evidence="1">
    <location>
        <begin position="27"/>
        <end position="241"/>
    </location>
</feature>
<dbReference type="Proteomes" id="UP000320475">
    <property type="component" value="Unassembled WGS sequence"/>
</dbReference>
<keyword evidence="4" id="KW-1185">Reference proteome</keyword>
<evidence type="ECO:0000313" key="2">
    <source>
        <dbReference type="EMBL" id="TPX42385.1"/>
    </source>
</evidence>
<dbReference type="EMBL" id="QEAN01000234">
    <property type="protein sequence ID" value="TPX42385.1"/>
    <property type="molecule type" value="Genomic_DNA"/>
</dbReference>
<dbReference type="VEuPathDB" id="FungiDB:SeMB42_g05146"/>
<dbReference type="EMBL" id="QEAM01000179">
    <property type="protein sequence ID" value="TPX44510.1"/>
    <property type="molecule type" value="Genomic_DNA"/>
</dbReference>
<comment type="caution">
    <text evidence="3">The sequence shown here is derived from an EMBL/GenBank/DDBJ whole genome shotgun (WGS) entry which is preliminary data.</text>
</comment>
<dbReference type="Proteomes" id="UP000317494">
    <property type="component" value="Unassembled WGS sequence"/>
</dbReference>
<sequence>MLSKRISLAAVLACSMALLCNLPVRGQVPLGDVLKSNSEAMEKYIENLPLQLGLLKLVIKDYDHYIHKCLKPTKCTWFVSILERMKSILSRQVLPWQRFPPEKDFICNISAKYTHYQLAYDDYVSLIADVCSRLDAAEKIETRGSLCTLQEKFRRSADDTASTSHYVFRSTQASTVVMDPRAETLSISFHDGPSIGSAAASNAGVANGGSNLAVGGSGTSALPNYVSDCERLHRRSARFEH</sequence>
<evidence type="ECO:0000313" key="5">
    <source>
        <dbReference type="Proteomes" id="UP000320475"/>
    </source>
</evidence>
<dbReference type="AlphaFoldDB" id="A0A507D029"/>
<reference evidence="4 5" key="1">
    <citation type="journal article" date="2019" name="Sci. Rep.">
        <title>Comparative genomics of chytrid fungi reveal insights into the obligate biotrophic and pathogenic lifestyle of Synchytrium endobioticum.</title>
        <authorList>
            <person name="van de Vossenberg B.T.L.H."/>
            <person name="Warris S."/>
            <person name="Nguyen H.D.T."/>
            <person name="van Gent-Pelzer M.P.E."/>
            <person name="Joly D.L."/>
            <person name="van de Geest H.C."/>
            <person name="Bonants P.J.M."/>
            <person name="Smith D.S."/>
            <person name="Levesque C.A."/>
            <person name="van der Lee T.A.J."/>
        </authorList>
    </citation>
    <scope>NUCLEOTIDE SEQUENCE [LARGE SCALE GENOMIC DNA]</scope>
    <source>
        <strain evidence="3 5">LEV6574</strain>
        <strain evidence="2 4">MB42</strain>
    </source>
</reference>
<feature type="signal peptide" evidence="1">
    <location>
        <begin position="1"/>
        <end position="26"/>
    </location>
</feature>
<protein>
    <submittedName>
        <fullName evidence="3">Uncharacterized protein</fullName>
    </submittedName>
</protein>
<organism evidence="3 5">
    <name type="scientific">Synchytrium endobioticum</name>
    <dbReference type="NCBI Taxonomy" id="286115"/>
    <lineage>
        <taxon>Eukaryota</taxon>
        <taxon>Fungi</taxon>
        <taxon>Fungi incertae sedis</taxon>
        <taxon>Chytridiomycota</taxon>
        <taxon>Chytridiomycota incertae sedis</taxon>
        <taxon>Chytridiomycetes</taxon>
        <taxon>Synchytriales</taxon>
        <taxon>Synchytriaceae</taxon>
        <taxon>Synchytrium</taxon>
    </lineage>
</organism>
<name>A0A507D029_9FUNG</name>
<evidence type="ECO:0000313" key="3">
    <source>
        <dbReference type="EMBL" id="TPX44510.1"/>
    </source>
</evidence>
<keyword evidence="1" id="KW-0732">Signal</keyword>
<proteinExistence type="predicted"/>